<dbReference type="KEGG" id="ccz:CCALI_02272"/>
<dbReference type="InterPro" id="IPR007165">
    <property type="entry name" value="Phage_holin_4_2"/>
</dbReference>
<name>S0EZ94_CHTCT</name>
<evidence type="ECO:0000313" key="3">
    <source>
        <dbReference type="Proteomes" id="UP000014227"/>
    </source>
</evidence>
<keyword evidence="1" id="KW-0472">Membrane</keyword>
<keyword evidence="1" id="KW-1133">Transmembrane helix</keyword>
<proteinExistence type="predicted"/>
<evidence type="ECO:0000313" key="2">
    <source>
        <dbReference type="EMBL" id="CCW36079.1"/>
    </source>
</evidence>
<protein>
    <submittedName>
        <fullName evidence="2">Predicted membrane protein</fullName>
    </submittedName>
</protein>
<reference evidence="3" key="1">
    <citation type="submission" date="2013-03" db="EMBL/GenBank/DDBJ databases">
        <title>Genome sequence of Chthonomonas calidirosea, the first sequenced genome from the Armatimonadetes phylum (formally candidate division OP10).</title>
        <authorList>
            <person name="Lee K.C.Y."/>
            <person name="Morgan X.C."/>
            <person name="Dunfield P.F."/>
            <person name="Tamas I."/>
            <person name="Houghton K.M."/>
            <person name="Vyssotski M."/>
            <person name="Ryan J.L.J."/>
            <person name="Lagutin K."/>
            <person name="McDonald I.R."/>
            <person name="Stott M.B."/>
        </authorList>
    </citation>
    <scope>NUCLEOTIDE SEQUENCE [LARGE SCALE GENOMIC DNA]</scope>
    <source>
        <strain evidence="3">DSM 23976 / ICMP 18418 / T49</strain>
    </source>
</reference>
<dbReference type="eggNOG" id="COG1950">
    <property type="taxonomic scope" value="Bacteria"/>
</dbReference>
<feature type="transmembrane region" description="Helical" evidence="1">
    <location>
        <begin position="67"/>
        <end position="90"/>
    </location>
</feature>
<dbReference type="RefSeq" id="WP_016483599.1">
    <property type="nucleotide sequence ID" value="NC_021487.1"/>
</dbReference>
<sequence>MRNWITRWAVSALALYILVQFYPSIQIHAKGTEYVVTILLVSVILGLFNSLIRPIILFFAWPINCLTFGLFGFALNVACFWILGTVLPTFRITSPKAALFGFIAMGLISGLLNFFLKDRGERS</sequence>
<dbReference type="PATRIC" id="fig|1303518.3.peg.2361"/>
<dbReference type="HOGENOM" id="CLU_120441_2_4_0"/>
<accession>S0EZ94</accession>
<gene>
    <name evidence="2" type="ORF">CCALI_02272</name>
</gene>
<dbReference type="Proteomes" id="UP000014227">
    <property type="component" value="Chromosome I"/>
</dbReference>
<dbReference type="OrthoDB" id="7205479at2"/>
<dbReference type="STRING" id="454171.CP488_01823"/>
<organism evidence="2 3">
    <name type="scientific">Chthonomonas calidirosea (strain DSM 23976 / ICMP 18418 / T49)</name>
    <dbReference type="NCBI Taxonomy" id="1303518"/>
    <lineage>
        <taxon>Bacteria</taxon>
        <taxon>Bacillati</taxon>
        <taxon>Armatimonadota</taxon>
        <taxon>Chthonomonadia</taxon>
        <taxon>Chthonomonadales</taxon>
        <taxon>Chthonomonadaceae</taxon>
        <taxon>Chthonomonas</taxon>
    </lineage>
</organism>
<feature type="transmembrane region" description="Helical" evidence="1">
    <location>
        <begin position="97"/>
        <end position="116"/>
    </location>
</feature>
<dbReference type="InParanoid" id="S0EZ94"/>
<evidence type="ECO:0000256" key="1">
    <source>
        <dbReference type="SAM" id="Phobius"/>
    </source>
</evidence>
<keyword evidence="3" id="KW-1185">Reference proteome</keyword>
<dbReference type="Pfam" id="PF04020">
    <property type="entry name" value="Phage_holin_4_2"/>
    <property type="match status" value="1"/>
</dbReference>
<dbReference type="PANTHER" id="PTHR37309">
    <property type="entry name" value="SLR0284 PROTEIN"/>
    <property type="match status" value="1"/>
</dbReference>
<dbReference type="FunCoup" id="S0EZ94">
    <property type="interactions" value="7"/>
</dbReference>
<dbReference type="AlphaFoldDB" id="S0EZ94"/>
<keyword evidence="1" id="KW-0812">Transmembrane</keyword>
<feature type="transmembrane region" description="Helical" evidence="1">
    <location>
        <begin position="6"/>
        <end position="22"/>
    </location>
</feature>
<dbReference type="EMBL" id="HF951689">
    <property type="protein sequence ID" value="CCW36079.1"/>
    <property type="molecule type" value="Genomic_DNA"/>
</dbReference>
<feature type="transmembrane region" description="Helical" evidence="1">
    <location>
        <begin position="34"/>
        <end position="61"/>
    </location>
</feature>
<dbReference type="PANTHER" id="PTHR37309:SF1">
    <property type="entry name" value="SLR0284 PROTEIN"/>
    <property type="match status" value="1"/>
</dbReference>